<dbReference type="Proteomes" id="UP000567179">
    <property type="component" value="Unassembled WGS sequence"/>
</dbReference>
<evidence type="ECO:0000313" key="2">
    <source>
        <dbReference type="Proteomes" id="UP000567179"/>
    </source>
</evidence>
<protein>
    <submittedName>
        <fullName evidence="1">Uncharacterized protein</fullName>
    </submittedName>
</protein>
<gene>
    <name evidence="1" type="ORF">D9619_010164</name>
</gene>
<name>A0A8H5AT06_9AGAR</name>
<accession>A0A8H5AT06</accession>
<sequence>MNTLQFILPAELFRQIIGSGVLDPGDLYSVSLASRWLRDEAQRILFMNPEVFYVHLNGEQGRTAAAFFDSIISSPHRLALMVYAYTQTTNWANGMESHRNVTSRRNREELFTKMTDALKLMVNLKVFRSSDGGRAATHPRVSMVDCICQCRFKLTEFAWKHEGDEIRLLEEFLASQDEVTYFNLHTAFDIRGSSDTANTYVQRLLIAGQKVCPKLEVLCGPMSSSRVILPGKKNVKFIAWTWSFDETEAIEDTEVHVTHVGDSLRTLQYLEYAGGDFSGLPFTTIAPYLSNLIILTICNEVITEVSELSCELPALCAIHFFHLGSWIVSNPDELSKDCTLVSSMFTLFKRLKFVDVDRQVVRSSPESVFYRDLISHRYIVSPETREVTSTRVNRSEKWWGDRVRLVAELSADI</sequence>
<comment type="caution">
    <text evidence="1">The sequence shown here is derived from an EMBL/GenBank/DDBJ whole genome shotgun (WGS) entry which is preliminary data.</text>
</comment>
<dbReference type="EMBL" id="JAACJJ010000058">
    <property type="protein sequence ID" value="KAF5310013.1"/>
    <property type="molecule type" value="Genomic_DNA"/>
</dbReference>
<proteinExistence type="predicted"/>
<dbReference type="AlphaFoldDB" id="A0A8H5AT06"/>
<reference evidence="1 2" key="1">
    <citation type="journal article" date="2020" name="ISME J.">
        <title>Uncovering the hidden diversity of litter-decomposition mechanisms in mushroom-forming fungi.</title>
        <authorList>
            <person name="Floudas D."/>
            <person name="Bentzer J."/>
            <person name="Ahren D."/>
            <person name="Johansson T."/>
            <person name="Persson P."/>
            <person name="Tunlid A."/>
        </authorList>
    </citation>
    <scope>NUCLEOTIDE SEQUENCE [LARGE SCALE GENOMIC DNA]</scope>
    <source>
        <strain evidence="1 2">CBS 101986</strain>
    </source>
</reference>
<organism evidence="1 2">
    <name type="scientific">Psilocybe cf. subviscida</name>
    <dbReference type="NCBI Taxonomy" id="2480587"/>
    <lineage>
        <taxon>Eukaryota</taxon>
        <taxon>Fungi</taxon>
        <taxon>Dikarya</taxon>
        <taxon>Basidiomycota</taxon>
        <taxon>Agaricomycotina</taxon>
        <taxon>Agaricomycetes</taxon>
        <taxon>Agaricomycetidae</taxon>
        <taxon>Agaricales</taxon>
        <taxon>Agaricineae</taxon>
        <taxon>Strophariaceae</taxon>
        <taxon>Psilocybe</taxon>
    </lineage>
</organism>
<keyword evidence="2" id="KW-1185">Reference proteome</keyword>
<evidence type="ECO:0000313" key="1">
    <source>
        <dbReference type="EMBL" id="KAF5310013.1"/>
    </source>
</evidence>